<dbReference type="EMBL" id="CP012333">
    <property type="protein sequence ID" value="AKU95070.1"/>
    <property type="molecule type" value="Genomic_DNA"/>
</dbReference>
<evidence type="ECO:0000313" key="2">
    <source>
        <dbReference type="EMBL" id="AKU95070.1"/>
    </source>
</evidence>
<dbReference type="Proteomes" id="UP000064967">
    <property type="component" value="Chromosome"/>
</dbReference>
<sequence length="411" mass="43795">MFALAAAFAVACADSTDEHENLTSEDGSNDAGDNVDGTVLPTPEKDAGNVDVDVDADVDASIDDDDAVDASDASVKKTCTVQGWCPTQLPPSQTLRAVWGDGTGIAWTVSEQGNILRWDGSAWSIVYTDPGKLYAIWGSGPTDIWVGGVNGVFHGTGATSATLSWTRFPTESNVPVLQMWGTGANDVWAVGNNGTISRIYHYGGPNAGADATGGWVTDPASASVVGLLGRIWGYGPDNVWATGYTTVSARDQPVIWHRAPGDGGVAFTEDKSFTFFARNTLYGGITSDTNNIIWYGLTSVQPYIYWQKRADSTQPYTWTNAASVTYPNTPSCNNQVHNGVFGATTTDFWTFGEYGRLCHFDGKLWSAAAVSVDPLPMTNTFWAAWGPDGATSPQWVVGQDVAIRKQATGNP</sequence>
<evidence type="ECO:0000313" key="3">
    <source>
        <dbReference type="Proteomes" id="UP000064967"/>
    </source>
</evidence>
<dbReference type="STRING" id="1391654.AKJ09_01734"/>
<dbReference type="AlphaFoldDB" id="A0A0K1PNF2"/>
<evidence type="ECO:0008006" key="4">
    <source>
        <dbReference type="Google" id="ProtNLM"/>
    </source>
</evidence>
<reference evidence="2 3" key="1">
    <citation type="submission" date="2015-08" db="EMBL/GenBank/DDBJ databases">
        <authorList>
            <person name="Babu N.S."/>
            <person name="Beckwith C.J."/>
            <person name="Beseler K.G."/>
            <person name="Brison A."/>
            <person name="Carone J.V."/>
            <person name="Caskin T.P."/>
            <person name="Diamond M."/>
            <person name="Durham M.E."/>
            <person name="Foxe J.M."/>
            <person name="Go M."/>
            <person name="Henderson B.A."/>
            <person name="Jones I.B."/>
            <person name="McGettigan J.A."/>
            <person name="Micheletti S.J."/>
            <person name="Nasrallah M.E."/>
            <person name="Ortiz D."/>
            <person name="Piller C.R."/>
            <person name="Privatt S.R."/>
            <person name="Schneider S.L."/>
            <person name="Sharp S."/>
            <person name="Smith T.C."/>
            <person name="Stanton J.D."/>
            <person name="Ullery H.E."/>
            <person name="Wilson R.J."/>
            <person name="Serrano M.G."/>
            <person name="Buck G."/>
            <person name="Lee V."/>
            <person name="Wang Y."/>
            <person name="Carvalho R."/>
            <person name="Voegtly L."/>
            <person name="Shi R."/>
            <person name="Duckworth R."/>
            <person name="Johnson A."/>
            <person name="Loviza R."/>
            <person name="Walstead R."/>
            <person name="Shah Z."/>
            <person name="Kiflezghi M."/>
            <person name="Wade K."/>
            <person name="Ball S.L."/>
            <person name="Bradley K.W."/>
            <person name="Asai D.J."/>
            <person name="Bowman C.A."/>
            <person name="Russell D.A."/>
            <person name="Pope W.H."/>
            <person name="Jacobs-Sera D."/>
            <person name="Hendrix R.W."/>
            <person name="Hatfull G.F."/>
        </authorList>
    </citation>
    <scope>NUCLEOTIDE SEQUENCE [LARGE SCALE GENOMIC DNA]</scope>
    <source>
        <strain evidence="2 3">DSM 27648</strain>
    </source>
</reference>
<keyword evidence="3" id="KW-1185">Reference proteome</keyword>
<feature type="region of interest" description="Disordered" evidence="1">
    <location>
        <begin position="15"/>
        <end position="50"/>
    </location>
</feature>
<organism evidence="2 3">
    <name type="scientific">Labilithrix luteola</name>
    <dbReference type="NCBI Taxonomy" id="1391654"/>
    <lineage>
        <taxon>Bacteria</taxon>
        <taxon>Pseudomonadati</taxon>
        <taxon>Myxococcota</taxon>
        <taxon>Polyangia</taxon>
        <taxon>Polyangiales</taxon>
        <taxon>Labilitrichaceae</taxon>
        <taxon>Labilithrix</taxon>
    </lineage>
</organism>
<protein>
    <recommendedName>
        <fullName evidence="4">Type IV fimbrial biogenesis protein PilY1</fullName>
    </recommendedName>
</protein>
<accession>A0A0K1PNF2</accession>
<proteinExistence type="predicted"/>
<dbReference type="KEGG" id="llu:AKJ09_01734"/>
<evidence type="ECO:0000256" key="1">
    <source>
        <dbReference type="SAM" id="MobiDB-lite"/>
    </source>
</evidence>
<name>A0A0K1PNF2_9BACT</name>
<gene>
    <name evidence="2" type="ORF">AKJ09_01734</name>
</gene>